<dbReference type="Gene3D" id="1.10.1200.10">
    <property type="entry name" value="ACP-like"/>
    <property type="match status" value="1"/>
</dbReference>
<evidence type="ECO:0000256" key="1">
    <source>
        <dbReference type="ARBA" id="ARBA00022450"/>
    </source>
</evidence>
<dbReference type="Pfam" id="PF00550">
    <property type="entry name" value="PP-binding"/>
    <property type="match status" value="1"/>
</dbReference>
<dbReference type="GO" id="GO:0016020">
    <property type="term" value="C:membrane"/>
    <property type="evidence" value="ECO:0007669"/>
    <property type="project" value="GOC"/>
</dbReference>
<dbReference type="GO" id="GO:0000035">
    <property type="term" value="F:acyl binding"/>
    <property type="evidence" value="ECO:0007669"/>
    <property type="project" value="TreeGrafter"/>
</dbReference>
<dbReference type="SUPFAM" id="SSF47336">
    <property type="entry name" value="ACP-like"/>
    <property type="match status" value="1"/>
</dbReference>
<dbReference type="HAMAP" id="MF_01217">
    <property type="entry name" value="Acyl_carrier"/>
    <property type="match status" value="1"/>
</dbReference>
<evidence type="ECO:0000256" key="2">
    <source>
        <dbReference type="ARBA" id="ARBA00022553"/>
    </source>
</evidence>
<dbReference type="InterPro" id="IPR036736">
    <property type="entry name" value="ACP-like_sf"/>
</dbReference>
<feature type="domain" description="Carrier" evidence="3">
    <location>
        <begin position="30"/>
        <end position="110"/>
    </location>
</feature>
<sequence length="113" mass="12109">MAPTVASDYRIDVKEGPLVAEATGGTLTRGDVLDIVRNQLAEILEIDAAGITESSSFADDLDADSLALIELVEALEEELSDRVAGFRIDDEDLEDLRTVRDAVDYVAAKLDAA</sequence>
<dbReference type="InterPro" id="IPR003231">
    <property type="entry name" value="ACP"/>
</dbReference>
<proteinExistence type="inferred from homology"/>
<keyword evidence="2" id="KW-0597">Phosphoprotein</keyword>
<protein>
    <submittedName>
        <fullName evidence="4">Phosphopantetheine-binding domain protein</fullName>
    </submittedName>
</protein>
<dbReference type="PANTHER" id="PTHR20863">
    <property type="entry name" value="ACYL CARRIER PROTEIN"/>
    <property type="match status" value="1"/>
</dbReference>
<dbReference type="AlphaFoldDB" id="T1AK56"/>
<dbReference type="InterPro" id="IPR009081">
    <property type="entry name" value="PP-bd_ACP"/>
</dbReference>
<accession>T1AK56</accession>
<organism evidence="4">
    <name type="scientific">mine drainage metagenome</name>
    <dbReference type="NCBI Taxonomy" id="410659"/>
    <lineage>
        <taxon>unclassified sequences</taxon>
        <taxon>metagenomes</taxon>
        <taxon>ecological metagenomes</taxon>
    </lineage>
</organism>
<dbReference type="PANTHER" id="PTHR20863:SF76">
    <property type="entry name" value="CARRIER DOMAIN-CONTAINING PROTEIN"/>
    <property type="match status" value="1"/>
</dbReference>
<dbReference type="PROSITE" id="PS50075">
    <property type="entry name" value="CARRIER"/>
    <property type="match status" value="1"/>
</dbReference>
<evidence type="ECO:0000313" key="4">
    <source>
        <dbReference type="EMBL" id="EQD60976.1"/>
    </source>
</evidence>
<comment type="caution">
    <text evidence="4">The sequence shown here is derived from an EMBL/GenBank/DDBJ whole genome shotgun (WGS) entry which is preliminary data.</text>
</comment>
<gene>
    <name evidence="4" type="ORF">B2A_03404</name>
</gene>
<dbReference type="GO" id="GO:0005829">
    <property type="term" value="C:cytosol"/>
    <property type="evidence" value="ECO:0007669"/>
    <property type="project" value="TreeGrafter"/>
</dbReference>
<evidence type="ECO:0000259" key="3">
    <source>
        <dbReference type="PROSITE" id="PS50075"/>
    </source>
</evidence>
<reference evidence="4" key="1">
    <citation type="submission" date="2013-08" db="EMBL/GenBank/DDBJ databases">
        <authorList>
            <person name="Mendez C."/>
            <person name="Richter M."/>
            <person name="Ferrer M."/>
            <person name="Sanchez J."/>
        </authorList>
    </citation>
    <scope>NUCLEOTIDE SEQUENCE</scope>
</reference>
<dbReference type="EMBL" id="AUZZ01002278">
    <property type="protein sequence ID" value="EQD60976.1"/>
    <property type="molecule type" value="Genomic_DNA"/>
</dbReference>
<reference evidence="4" key="2">
    <citation type="journal article" date="2014" name="ISME J.">
        <title>Microbial stratification in low pH oxic and suboxic macroscopic growths along an acid mine drainage.</title>
        <authorList>
            <person name="Mendez-Garcia C."/>
            <person name="Mesa V."/>
            <person name="Sprenger R.R."/>
            <person name="Richter M."/>
            <person name="Diez M.S."/>
            <person name="Solano J."/>
            <person name="Bargiela R."/>
            <person name="Golyshina O.V."/>
            <person name="Manteca A."/>
            <person name="Ramos J.L."/>
            <person name="Gallego J.R."/>
            <person name="Llorente I."/>
            <person name="Martins Dos Santos V.A."/>
            <person name="Jensen O.N."/>
            <person name="Pelaez A.I."/>
            <person name="Sanchez J."/>
            <person name="Ferrer M."/>
        </authorList>
    </citation>
    <scope>NUCLEOTIDE SEQUENCE</scope>
</reference>
<keyword evidence="1" id="KW-0596">Phosphopantetheine</keyword>
<name>T1AK56_9ZZZZ</name>
<dbReference type="GO" id="GO:0000036">
    <property type="term" value="F:acyl carrier activity"/>
    <property type="evidence" value="ECO:0007669"/>
    <property type="project" value="TreeGrafter"/>
</dbReference>
<dbReference type="GO" id="GO:0009245">
    <property type="term" value="P:lipid A biosynthetic process"/>
    <property type="evidence" value="ECO:0007669"/>
    <property type="project" value="TreeGrafter"/>
</dbReference>